<dbReference type="Pfam" id="PF02635">
    <property type="entry name" value="DsrE"/>
    <property type="match status" value="1"/>
</dbReference>
<gene>
    <name evidence="3" type="primary">yedF</name>
    <name evidence="3" type="ORF">NK118_09945</name>
</gene>
<dbReference type="InterPro" id="IPR001455">
    <property type="entry name" value="TusA-like"/>
</dbReference>
<dbReference type="InterPro" id="IPR003787">
    <property type="entry name" value="Sulphur_relay_DsrE/F-like"/>
</dbReference>
<dbReference type="EMBL" id="JAMZFV010000015">
    <property type="protein sequence ID" value="MCP1110572.1"/>
    <property type="molecule type" value="Genomic_DNA"/>
</dbReference>
<evidence type="ECO:0000313" key="4">
    <source>
        <dbReference type="Proteomes" id="UP001523565"/>
    </source>
</evidence>
<sequence length="193" mass="20913">MITVDARGFACPEPVIRTKKALDVAGTDEVVEVLVDNEISLANVSKFGNDAGAKVTTKKVGDGHFRVLLELGESRSSQKETDQRTIAVIDSETMGEGSEELGKVLMKGFVYALSQLDVLPDKVLFYNGGAKLTCTGSDSLEDLQYMEGEGVEIMTCGTCLDFFKLKEELSVGQVTNMYSIVEAMNSADHIMKP</sequence>
<comment type="similarity">
    <text evidence="1">Belongs to the sulfur carrier protein TusA family.</text>
</comment>
<dbReference type="InterPro" id="IPR027396">
    <property type="entry name" value="DsrEFH-like"/>
</dbReference>
<accession>A0ABT1EIP0</accession>
<dbReference type="CDD" id="cd03421">
    <property type="entry name" value="SirA_like_N"/>
    <property type="match status" value="1"/>
</dbReference>
<keyword evidence="4" id="KW-1185">Reference proteome</keyword>
<dbReference type="Pfam" id="PF01206">
    <property type="entry name" value="TusA"/>
    <property type="match status" value="1"/>
</dbReference>
<dbReference type="InterPro" id="IPR036868">
    <property type="entry name" value="TusA-like_sf"/>
</dbReference>
<dbReference type="InterPro" id="IPR019870">
    <property type="entry name" value="Se_metab_YedF"/>
</dbReference>
<dbReference type="SUPFAM" id="SSF64307">
    <property type="entry name" value="SirA-like"/>
    <property type="match status" value="1"/>
</dbReference>
<organism evidence="3 4">
    <name type="scientific">Ohessyouella blattaphilus</name>
    <dbReference type="NCBI Taxonomy" id="2949333"/>
    <lineage>
        <taxon>Bacteria</taxon>
        <taxon>Bacillati</taxon>
        <taxon>Bacillota</taxon>
        <taxon>Clostridia</taxon>
        <taxon>Lachnospirales</taxon>
        <taxon>Lachnospiraceae</taxon>
        <taxon>Ohessyouella</taxon>
    </lineage>
</organism>
<dbReference type="PANTHER" id="PTHR33279">
    <property type="entry name" value="SULFUR CARRIER PROTEIN YEDF-RELATED"/>
    <property type="match status" value="1"/>
</dbReference>
<dbReference type="Proteomes" id="UP001523565">
    <property type="component" value="Unassembled WGS sequence"/>
</dbReference>
<protein>
    <submittedName>
        <fullName evidence="3">Sulfurtransferase-like selenium metabolism protein YedF</fullName>
    </submittedName>
</protein>
<dbReference type="SUPFAM" id="SSF75169">
    <property type="entry name" value="DsrEFH-like"/>
    <property type="match status" value="1"/>
</dbReference>
<name>A0ABT1EIP0_9FIRM</name>
<dbReference type="Gene3D" id="3.30.110.40">
    <property type="entry name" value="TusA-like domain"/>
    <property type="match status" value="1"/>
</dbReference>
<dbReference type="RefSeq" id="WP_262069453.1">
    <property type="nucleotide sequence ID" value="NZ_JAMXOC010000015.1"/>
</dbReference>
<proteinExistence type="inferred from homology"/>
<evidence type="ECO:0000313" key="3">
    <source>
        <dbReference type="EMBL" id="MCP1110572.1"/>
    </source>
</evidence>
<feature type="domain" description="UPF0033" evidence="2">
    <location>
        <begin position="2"/>
        <end position="69"/>
    </location>
</feature>
<evidence type="ECO:0000259" key="2">
    <source>
        <dbReference type="Pfam" id="PF01206"/>
    </source>
</evidence>
<evidence type="ECO:0000256" key="1">
    <source>
        <dbReference type="ARBA" id="ARBA00008984"/>
    </source>
</evidence>
<dbReference type="PANTHER" id="PTHR33279:SF6">
    <property type="entry name" value="SULFUR CARRIER PROTEIN YEDF-RELATED"/>
    <property type="match status" value="1"/>
</dbReference>
<comment type="caution">
    <text evidence="3">The sequence shown here is derived from an EMBL/GenBank/DDBJ whole genome shotgun (WGS) entry which is preliminary data.</text>
</comment>
<dbReference type="NCBIfam" id="TIGR03527">
    <property type="entry name" value="selenium_YedF"/>
    <property type="match status" value="1"/>
</dbReference>
<reference evidence="3 4" key="1">
    <citation type="journal article" date="2022" name="Genome Biol. Evol.">
        <title>Host diet, physiology and behaviors set the stage for Lachnospiraceae cladogenesis.</title>
        <authorList>
            <person name="Vera-Ponce De Leon A."/>
            <person name="Schneider M."/>
            <person name="Jahnes B.C."/>
            <person name="Sadowski V."/>
            <person name="Camuy-Velez L.A."/>
            <person name="Duan J."/>
            <person name="Sabree Z.L."/>
        </authorList>
    </citation>
    <scope>NUCLEOTIDE SEQUENCE [LARGE SCALE GENOMIC DNA]</scope>
    <source>
        <strain evidence="3 4">PAL227</strain>
    </source>
</reference>